<dbReference type="InterPro" id="IPR001863">
    <property type="entry name" value="Glypican"/>
</dbReference>
<comment type="subcellular location">
    <subcellularLocation>
        <location evidence="1 12">Cell membrane</location>
        <topology evidence="1 12">Lipid-anchor</topology>
        <topology evidence="1 12">GPI-anchor</topology>
    </subcellularLocation>
</comment>
<evidence type="ECO:0000256" key="10">
    <source>
        <dbReference type="ARBA" id="ARBA00023288"/>
    </source>
</evidence>
<keyword evidence="4 12" id="KW-0336">GPI-anchor</keyword>
<keyword evidence="10 12" id="KW-0449">Lipoprotein</keyword>
<evidence type="ECO:0000256" key="7">
    <source>
        <dbReference type="ARBA" id="ARBA00023136"/>
    </source>
</evidence>
<keyword evidence="6 12" id="KW-0654">Proteoglycan</keyword>
<evidence type="ECO:0000256" key="6">
    <source>
        <dbReference type="ARBA" id="ARBA00022974"/>
    </source>
</evidence>
<dbReference type="PANTHER" id="PTHR10822:SF12">
    <property type="entry name" value="GLYPICAN-5"/>
    <property type="match status" value="1"/>
</dbReference>
<keyword evidence="3" id="KW-1003">Cell membrane</keyword>
<evidence type="ECO:0000256" key="11">
    <source>
        <dbReference type="RuleBase" id="RU003518"/>
    </source>
</evidence>
<comment type="caution">
    <text evidence="14">The sequence shown here is derived from an EMBL/GenBank/DDBJ whole genome shotgun (WGS) entry which is preliminary data.</text>
</comment>
<protein>
    <submittedName>
        <fullName evidence="14">Uncharacterized protein</fullName>
    </submittedName>
</protein>
<keyword evidence="9 12" id="KW-0357">Heparan sulfate</keyword>
<evidence type="ECO:0000256" key="5">
    <source>
        <dbReference type="ARBA" id="ARBA00022729"/>
    </source>
</evidence>
<feature type="chain" id="PRO_5046986058" evidence="13">
    <location>
        <begin position="21"/>
        <end position="153"/>
    </location>
</feature>
<evidence type="ECO:0000256" key="2">
    <source>
        <dbReference type="ARBA" id="ARBA00010260"/>
    </source>
</evidence>
<evidence type="ECO:0000256" key="8">
    <source>
        <dbReference type="ARBA" id="ARBA00023180"/>
    </source>
</evidence>
<dbReference type="Pfam" id="PF01153">
    <property type="entry name" value="Glypican"/>
    <property type="match status" value="1"/>
</dbReference>
<comment type="function">
    <text evidence="12">Cell surface proteoglycan.</text>
</comment>
<evidence type="ECO:0000313" key="14">
    <source>
        <dbReference type="EMBL" id="MEQ2211403.1"/>
    </source>
</evidence>
<evidence type="ECO:0000256" key="13">
    <source>
        <dbReference type="SAM" id="SignalP"/>
    </source>
</evidence>
<name>A0ABV0RV75_9TELE</name>
<dbReference type="EMBL" id="JAHRIN010058905">
    <property type="protein sequence ID" value="MEQ2211403.1"/>
    <property type="molecule type" value="Genomic_DNA"/>
</dbReference>
<sequence>MSTLLMCCVLLLCLCGSGLGELDKCSEVHKVFQVRQIGPNQILPSSPRSGSELQVCTSKSSTCCSKKMEEKYQVAARRDVQNLMQTYSSRLKLLLSRYVAAFQGNCLCVFRHRSCCFVNTSFQMFTLQMYYLCADVCVGVAKIKMSRVCVTPH</sequence>
<keyword evidence="15" id="KW-1185">Reference proteome</keyword>
<dbReference type="PANTHER" id="PTHR10822">
    <property type="entry name" value="GLYPICAN"/>
    <property type="match status" value="1"/>
</dbReference>
<feature type="signal peptide" evidence="13">
    <location>
        <begin position="1"/>
        <end position="20"/>
    </location>
</feature>
<keyword evidence="7 12" id="KW-0472">Membrane</keyword>
<evidence type="ECO:0000256" key="4">
    <source>
        <dbReference type="ARBA" id="ARBA00022622"/>
    </source>
</evidence>
<evidence type="ECO:0000256" key="1">
    <source>
        <dbReference type="ARBA" id="ARBA00004609"/>
    </source>
</evidence>
<keyword evidence="5 13" id="KW-0732">Signal</keyword>
<evidence type="ECO:0000256" key="3">
    <source>
        <dbReference type="ARBA" id="ARBA00022475"/>
    </source>
</evidence>
<proteinExistence type="inferred from homology"/>
<evidence type="ECO:0000256" key="12">
    <source>
        <dbReference type="RuleBase" id="RU003519"/>
    </source>
</evidence>
<evidence type="ECO:0000256" key="9">
    <source>
        <dbReference type="ARBA" id="ARBA00023207"/>
    </source>
</evidence>
<accession>A0ABV0RV75</accession>
<gene>
    <name evidence="14" type="ORF">XENOCAPTIV_029942</name>
</gene>
<organism evidence="14 15">
    <name type="scientific">Xenoophorus captivus</name>
    <dbReference type="NCBI Taxonomy" id="1517983"/>
    <lineage>
        <taxon>Eukaryota</taxon>
        <taxon>Metazoa</taxon>
        <taxon>Chordata</taxon>
        <taxon>Craniata</taxon>
        <taxon>Vertebrata</taxon>
        <taxon>Euteleostomi</taxon>
        <taxon>Actinopterygii</taxon>
        <taxon>Neopterygii</taxon>
        <taxon>Teleostei</taxon>
        <taxon>Neoteleostei</taxon>
        <taxon>Acanthomorphata</taxon>
        <taxon>Ovalentaria</taxon>
        <taxon>Atherinomorphae</taxon>
        <taxon>Cyprinodontiformes</taxon>
        <taxon>Goodeidae</taxon>
        <taxon>Xenoophorus</taxon>
    </lineage>
</organism>
<comment type="similarity">
    <text evidence="2 11">Belongs to the glypican family.</text>
</comment>
<dbReference type="Proteomes" id="UP001434883">
    <property type="component" value="Unassembled WGS sequence"/>
</dbReference>
<keyword evidence="8" id="KW-0325">Glycoprotein</keyword>
<evidence type="ECO:0000313" key="15">
    <source>
        <dbReference type="Proteomes" id="UP001434883"/>
    </source>
</evidence>
<reference evidence="14 15" key="1">
    <citation type="submission" date="2021-06" db="EMBL/GenBank/DDBJ databases">
        <authorList>
            <person name="Palmer J.M."/>
        </authorList>
    </citation>
    <scope>NUCLEOTIDE SEQUENCE [LARGE SCALE GENOMIC DNA]</scope>
    <source>
        <strain evidence="14 15">XC_2019</strain>
        <tissue evidence="14">Muscle</tissue>
    </source>
</reference>